<reference evidence="1 2" key="1">
    <citation type="submission" date="2020-12" db="EMBL/GenBank/DDBJ databases">
        <authorList>
            <person name="Mcmullen J.G."/>
        </authorList>
    </citation>
    <scope>NUCLEOTIDE SEQUENCE [LARGE SCALE GENOMIC DNA]</scope>
    <source>
        <strain evidence="1 2">JGM97</strain>
    </source>
</reference>
<organism evidence="1 2">
    <name type="scientific">Nissabacter archeti</name>
    <dbReference type="NCBI Taxonomy" id="1917880"/>
    <lineage>
        <taxon>Bacteria</taxon>
        <taxon>Pseudomonadati</taxon>
        <taxon>Pseudomonadota</taxon>
        <taxon>Gammaproteobacteria</taxon>
        <taxon>Enterobacterales</taxon>
        <taxon>Yersiniaceae</taxon>
        <taxon>Nissabacter</taxon>
    </lineage>
</organism>
<reference evidence="2" key="2">
    <citation type="submission" date="2023-07" db="EMBL/GenBank/DDBJ databases">
        <title>Genome-inferred correspondence between phylogeny and metabolic traits in the wild Drosophila gut microbiome.</title>
        <authorList>
            <person name="Bueno E."/>
            <person name="Blow F."/>
            <person name="Douglas A.E."/>
        </authorList>
    </citation>
    <scope>NUCLEOTIDE SEQUENCE [LARGE SCALE GENOMIC DNA]</scope>
    <source>
        <strain evidence="2">JGM97</strain>
    </source>
</reference>
<dbReference type="SUPFAM" id="SSF110849">
    <property type="entry name" value="ParB/Sulfiredoxin"/>
    <property type="match status" value="1"/>
</dbReference>
<dbReference type="Proteomes" id="UP000680634">
    <property type="component" value="Unassembled WGS sequence"/>
</dbReference>
<dbReference type="EMBL" id="JAERKB010000007">
    <property type="protein sequence ID" value="MBS0969381.1"/>
    <property type="molecule type" value="Genomic_DNA"/>
</dbReference>
<keyword evidence="2" id="KW-1185">Reference proteome</keyword>
<evidence type="ECO:0000313" key="1">
    <source>
        <dbReference type="EMBL" id="MBS0969381.1"/>
    </source>
</evidence>
<proteinExistence type="predicted"/>
<dbReference type="RefSeq" id="WP_072929251.1">
    <property type="nucleotide sequence ID" value="NZ_FQXW01000007.1"/>
</dbReference>
<evidence type="ECO:0000313" key="2">
    <source>
        <dbReference type="Proteomes" id="UP000680634"/>
    </source>
</evidence>
<comment type="caution">
    <text evidence="1">The sequence shown here is derived from an EMBL/GenBank/DDBJ whole genome shotgun (WGS) entry which is preliminary data.</text>
</comment>
<accession>A0ABS5JHC9</accession>
<protein>
    <submittedName>
        <fullName evidence="1">Transcriptional regulator</fullName>
    </submittedName>
</protein>
<name>A0ABS5JHC9_9GAMM</name>
<gene>
    <name evidence="1" type="ORF">JK232_10795</name>
</gene>
<dbReference type="InterPro" id="IPR036086">
    <property type="entry name" value="ParB/Sulfiredoxin_sf"/>
</dbReference>
<sequence length="142" mass="16236">MPEHVATETSVNYIVQLEKITCLRQSEEISSEAVKGLSARILCEGIWTTVIPVEWASGWVMDGNHRLNVARHLGLTHLPVVRLRYDDPRVSVLRWDNETPYPTTQISAEIARRVLLPFKTTKHRFSPLLPEVRISLNELRIG</sequence>
<dbReference type="Gene3D" id="3.90.1530.10">
    <property type="entry name" value="Conserved hypothetical protein from pyrococcus furiosus pfu- 392566-001, ParB domain"/>
    <property type="match status" value="1"/>
</dbReference>